<dbReference type="Proteomes" id="UP000184932">
    <property type="component" value="Unassembled WGS sequence"/>
</dbReference>
<dbReference type="OrthoDB" id="7406133at2"/>
<dbReference type="AlphaFoldDB" id="A0A1N6EDC4"/>
<gene>
    <name evidence="2" type="ORF">SAMN05444002_0626</name>
</gene>
<reference evidence="3" key="1">
    <citation type="submission" date="2016-11" db="EMBL/GenBank/DDBJ databases">
        <authorList>
            <person name="Varghese N."/>
            <person name="Submissions S."/>
        </authorList>
    </citation>
    <scope>NUCLEOTIDE SEQUENCE [LARGE SCALE GENOMIC DNA]</scope>
    <source>
        <strain evidence="3">DSM 29440</strain>
    </source>
</reference>
<protein>
    <submittedName>
        <fullName evidence="2">Uncharacterized protein</fullName>
    </submittedName>
</protein>
<feature type="transmembrane region" description="Helical" evidence="1">
    <location>
        <begin position="12"/>
        <end position="35"/>
    </location>
</feature>
<keyword evidence="1" id="KW-0812">Transmembrane</keyword>
<dbReference type="EMBL" id="FSRL01000001">
    <property type="protein sequence ID" value="SIN81014.1"/>
    <property type="molecule type" value="Genomic_DNA"/>
</dbReference>
<keyword evidence="1" id="KW-0472">Membrane</keyword>
<name>A0A1N6EDC4_9RHOB</name>
<keyword evidence="1" id="KW-1133">Transmembrane helix</keyword>
<keyword evidence="3" id="KW-1185">Reference proteome</keyword>
<evidence type="ECO:0000256" key="1">
    <source>
        <dbReference type="SAM" id="Phobius"/>
    </source>
</evidence>
<evidence type="ECO:0000313" key="3">
    <source>
        <dbReference type="Proteomes" id="UP000184932"/>
    </source>
</evidence>
<accession>A0A1N6EDC4</accession>
<dbReference type="RefSeq" id="WP_074254792.1">
    <property type="nucleotide sequence ID" value="NZ_FSRL01000001.1"/>
</dbReference>
<proteinExistence type="predicted"/>
<organism evidence="2 3">
    <name type="scientific">Vannielia litorea</name>
    <dbReference type="NCBI Taxonomy" id="1217970"/>
    <lineage>
        <taxon>Bacteria</taxon>
        <taxon>Pseudomonadati</taxon>
        <taxon>Pseudomonadota</taxon>
        <taxon>Alphaproteobacteria</taxon>
        <taxon>Rhodobacterales</taxon>
        <taxon>Paracoccaceae</taxon>
        <taxon>Vannielia</taxon>
    </lineage>
</organism>
<evidence type="ECO:0000313" key="2">
    <source>
        <dbReference type="EMBL" id="SIN81014.1"/>
    </source>
</evidence>
<dbReference type="STRING" id="1217970.SAMN05444002_0626"/>
<sequence>MWQWLQQNQPAIQIVVSLTTTVVWIAYLHIFLVSFRRQTRSGLLINRAGRDGLEARCIVSNLGSEPAYLTDVLAEVEIGEDTITASVVDRLEMFGDGTRSETAQGPMASGAHVDIGSFEDIFERVHQRHGAQDIARKVDRIKRIKLIAVAATSQARDIVAAYRNFDITGSGERAVLRPVEVEAPQVRSWRQRRRLKLLLSDIQRGKTMERSASSQLFDRAGLPRITS</sequence>